<comment type="caution">
    <text evidence="2">The sequence shown here is derived from an EMBL/GenBank/DDBJ whole genome shotgun (WGS) entry which is preliminary data.</text>
</comment>
<protein>
    <recommendedName>
        <fullName evidence="4">SPOR domain-containing protein</fullName>
    </recommendedName>
</protein>
<dbReference type="EMBL" id="JAINVZ010000009">
    <property type="protein sequence ID" value="MBY8886317.1"/>
    <property type="molecule type" value="Genomic_DNA"/>
</dbReference>
<dbReference type="Proteomes" id="UP001198565">
    <property type="component" value="Unassembled WGS sequence"/>
</dbReference>
<evidence type="ECO:0000256" key="1">
    <source>
        <dbReference type="SAM" id="MobiDB-lite"/>
    </source>
</evidence>
<keyword evidence="3" id="KW-1185">Reference proteome</keyword>
<dbReference type="RefSeq" id="WP_222978403.1">
    <property type="nucleotide sequence ID" value="NZ_JAINVZ010000009.1"/>
</dbReference>
<reference evidence="2 3" key="1">
    <citation type="submission" date="2021-08" db="EMBL/GenBank/DDBJ databases">
        <title>Streptomyces sp. PTM05 isolated from lichen.</title>
        <authorList>
            <person name="Somphong A."/>
            <person name="Phongsopitanun W."/>
            <person name="Tanasupawat S."/>
        </authorList>
    </citation>
    <scope>NUCLEOTIDE SEQUENCE [LARGE SCALE GENOMIC DNA]</scope>
    <source>
        <strain evidence="2 3">Ptm05</strain>
    </source>
</reference>
<name>A0ABS7QSZ8_9ACTN</name>
<evidence type="ECO:0000313" key="2">
    <source>
        <dbReference type="EMBL" id="MBY8886317.1"/>
    </source>
</evidence>
<evidence type="ECO:0008006" key="4">
    <source>
        <dbReference type="Google" id="ProtNLM"/>
    </source>
</evidence>
<proteinExistence type="predicted"/>
<accession>A0ABS7QSZ8</accession>
<evidence type="ECO:0000313" key="3">
    <source>
        <dbReference type="Proteomes" id="UP001198565"/>
    </source>
</evidence>
<organism evidence="2 3">
    <name type="scientific">Streptantibioticus parmotrematis</name>
    <dbReference type="NCBI Taxonomy" id="2873249"/>
    <lineage>
        <taxon>Bacteria</taxon>
        <taxon>Bacillati</taxon>
        <taxon>Actinomycetota</taxon>
        <taxon>Actinomycetes</taxon>
        <taxon>Kitasatosporales</taxon>
        <taxon>Streptomycetaceae</taxon>
        <taxon>Streptantibioticus</taxon>
    </lineage>
</organism>
<sequence length="64" mass="7436">MALFKAKKEAVKPGEWYYCLKHRTAEEGMVCAGRNRMGPYTSRQAAEHAMETAEERNEEWDARD</sequence>
<feature type="region of interest" description="Disordered" evidence="1">
    <location>
        <begin position="42"/>
        <end position="64"/>
    </location>
</feature>
<gene>
    <name evidence="2" type="ORF">K7472_15795</name>
</gene>
<feature type="compositionally biased region" description="Basic and acidic residues" evidence="1">
    <location>
        <begin position="45"/>
        <end position="64"/>
    </location>
</feature>